<comment type="caution">
    <text evidence="1">The sequence shown here is derived from an EMBL/GenBank/DDBJ whole genome shotgun (WGS) entry which is preliminary data.</text>
</comment>
<evidence type="ECO:0000313" key="2">
    <source>
        <dbReference type="Proteomes" id="UP001196413"/>
    </source>
</evidence>
<reference evidence="1" key="1">
    <citation type="submission" date="2021-06" db="EMBL/GenBank/DDBJ databases">
        <title>Parelaphostrongylus tenuis whole genome reference sequence.</title>
        <authorList>
            <person name="Garwood T.J."/>
            <person name="Larsen P.A."/>
            <person name="Fountain-Jones N.M."/>
            <person name="Garbe J.R."/>
            <person name="Macchietto M.G."/>
            <person name="Kania S.A."/>
            <person name="Gerhold R.W."/>
            <person name="Richards J.E."/>
            <person name="Wolf T.M."/>
        </authorList>
    </citation>
    <scope>NUCLEOTIDE SEQUENCE</scope>
    <source>
        <strain evidence="1">MNPRO001-30</strain>
        <tissue evidence="1">Meninges</tissue>
    </source>
</reference>
<keyword evidence="2" id="KW-1185">Reference proteome</keyword>
<protein>
    <submittedName>
        <fullName evidence="1">Uncharacterized protein</fullName>
    </submittedName>
</protein>
<sequence length="116" mass="13061">MTRLIFEKSLMSGNDLEMITNDSAVSQGIDRSVLTDKRKAEGERAGTILTERCEDTNFSARQFRNSRLPPVDEEVKVAPRGAIVGLSYLRVLRAYIHKGVIEYGIEHLSSWRVVHG</sequence>
<dbReference type="EMBL" id="JAHQIW010005575">
    <property type="protein sequence ID" value="KAJ1366513.1"/>
    <property type="molecule type" value="Genomic_DNA"/>
</dbReference>
<name>A0AAD5QZ98_PARTN</name>
<dbReference type="Proteomes" id="UP001196413">
    <property type="component" value="Unassembled WGS sequence"/>
</dbReference>
<gene>
    <name evidence="1" type="ORF">KIN20_027191</name>
</gene>
<organism evidence="1 2">
    <name type="scientific">Parelaphostrongylus tenuis</name>
    <name type="common">Meningeal worm</name>
    <dbReference type="NCBI Taxonomy" id="148309"/>
    <lineage>
        <taxon>Eukaryota</taxon>
        <taxon>Metazoa</taxon>
        <taxon>Ecdysozoa</taxon>
        <taxon>Nematoda</taxon>
        <taxon>Chromadorea</taxon>
        <taxon>Rhabditida</taxon>
        <taxon>Rhabditina</taxon>
        <taxon>Rhabditomorpha</taxon>
        <taxon>Strongyloidea</taxon>
        <taxon>Metastrongylidae</taxon>
        <taxon>Parelaphostrongylus</taxon>
    </lineage>
</organism>
<proteinExistence type="predicted"/>
<accession>A0AAD5QZ98</accession>
<dbReference type="AlphaFoldDB" id="A0AAD5QZ98"/>
<evidence type="ECO:0000313" key="1">
    <source>
        <dbReference type="EMBL" id="KAJ1366513.1"/>
    </source>
</evidence>